<sequence>MFSGRQAQEEQVTFSFSSLRAVSSIDHYTMANRADGSFLKYLPPK</sequence>
<evidence type="ECO:0000313" key="1">
    <source>
        <dbReference type="EMBL" id="KWZ85254.1"/>
    </source>
</evidence>
<gene>
    <name evidence="1" type="ORF">HMPREF3213_00548</name>
</gene>
<proteinExistence type="predicted"/>
<dbReference type="PATRIC" id="fig|1398.22.peg.544"/>
<accession>A0A133L047</accession>
<protein>
    <submittedName>
        <fullName evidence="1">Uncharacterized protein</fullName>
    </submittedName>
</protein>
<evidence type="ECO:0000313" key="2">
    <source>
        <dbReference type="Proteomes" id="UP000070376"/>
    </source>
</evidence>
<comment type="caution">
    <text evidence="1">The sequence shown here is derived from an EMBL/GenBank/DDBJ whole genome shotgun (WGS) entry which is preliminary data.</text>
</comment>
<organism evidence="1 2">
    <name type="scientific">Heyndrickxia coagulans</name>
    <name type="common">Weizmannia coagulans</name>
    <dbReference type="NCBI Taxonomy" id="1398"/>
    <lineage>
        <taxon>Bacteria</taxon>
        <taxon>Bacillati</taxon>
        <taxon>Bacillota</taxon>
        <taxon>Bacilli</taxon>
        <taxon>Bacillales</taxon>
        <taxon>Bacillaceae</taxon>
        <taxon>Heyndrickxia</taxon>
    </lineage>
</organism>
<dbReference type="AlphaFoldDB" id="A0A133L047"/>
<name>A0A133L047_HEYCO</name>
<dbReference type="Proteomes" id="UP000070376">
    <property type="component" value="Unassembled WGS sequence"/>
</dbReference>
<reference evidence="2" key="1">
    <citation type="submission" date="2016-01" db="EMBL/GenBank/DDBJ databases">
        <authorList>
            <person name="Mitreva M."/>
            <person name="Pepin K.H."/>
            <person name="Mihindukulasuriya K.A."/>
            <person name="Fulton R."/>
            <person name="Fronick C."/>
            <person name="O'Laughlin M."/>
            <person name="Miner T."/>
            <person name="Herter B."/>
            <person name="Rosa B.A."/>
            <person name="Cordes M."/>
            <person name="Tomlinson C."/>
            <person name="Wollam A."/>
            <person name="Palsikar V.B."/>
            <person name="Mardis E.R."/>
            <person name="Wilson R.K."/>
        </authorList>
    </citation>
    <scope>NUCLEOTIDE SEQUENCE [LARGE SCALE GENOMIC DNA]</scope>
    <source>
        <strain evidence="2">GED7749B</strain>
    </source>
</reference>
<dbReference type="EMBL" id="LRPN01000018">
    <property type="protein sequence ID" value="KWZ85254.1"/>
    <property type="molecule type" value="Genomic_DNA"/>
</dbReference>